<reference evidence="2" key="1">
    <citation type="submission" date="2006-10" db="EMBL/GenBank/DDBJ databases">
        <authorList>
            <person name="Amadeo P."/>
            <person name="Zhao Q."/>
            <person name="Wortman J."/>
            <person name="Fraser-Liggett C."/>
            <person name="Carlton J."/>
        </authorList>
    </citation>
    <scope>NUCLEOTIDE SEQUENCE</scope>
    <source>
        <strain evidence="2">G3</strain>
    </source>
</reference>
<dbReference type="SUPFAM" id="SSF48371">
    <property type="entry name" value="ARM repeat"/>
    <property type="match status" value="2"/>
</dbReference>
<proteinExistence type="predicted"/>
<dbReference type="Proteomes" id="UP000001542">
    <property type="component" value="Unassembled WGS sequence"/>
</dbReference>
<organism evidence="2 3">
    <name type="scientific">Trichomonas vaginalis (strain ATCC PRA-98 / G3)</name>
    <dbReference type="NCBI Taxonomy" id="412133"/>
    <lineage>
        <taxon>Eukaryota</taxon>
        <taxon>Metamonada</taxon>
        <taxon>Parabasalia</taxon>
        <taxon>Trichomonadida</taxon>
        <taxon>Trichomonadidae</taxon>
        <taxon>Trichomonas</taxon>
    </lineage>
</organism>
<dbReference type="InterPro" id="IPR000357">
    <property type="entry name" value="HEAT"/>
</dbReference>
<accession>A2DEU8</accession>
<dbReference type="InterPro" id="IPR016024">
    <property type="entry name" value="ARM-type_fold"/>
</dbReference>
<protein>
    <recommendedName>
        <fullName evidence="4">HEAT repeat family protein</fullName>
    </recommendedName>
</protein>
<gene>
    <name evidence="2" type="ORF">TVAG_171970</name>
</gene>
<dbReference type="Gene3D" id="1.25.10.10">
    <property type="entry name" value="Leucine-rich Repeat Variant"/>
    <property type="match status" value="1"/>
</dbReference>
<dbReference type="Pfam" id="PF02985">
    <property type="entry name" value="HEAT"/>
    <property type="match status" value="1"/>
</dbReference>
<evidence type="ECO:0000313" key="2">
    <source>
        <dbReference type="EMBL" id="EAY20940.1"/>
    </source>
</evidence>
<dbReference type="PANTHER" id="PTHR37743">
    <property type="entry name" value="ARM REPEAT SUPERFAMILY PROTEIN"/>
    <property type="match status" value="1"/>
</dbReference>
<dbReference type="VEuPathDB" id="TrichDB:TVAG_171970"/>
<dbReference type="RefSeq" id="XP_001581926.1">
    <property type="nucleotide sequence ID" value="XM_001581876.1"/>
</dbReference>
<keyword evidence="3" id="KW-1185">Reference proteome</keyword>
<dbReference type="EMBL" id="DS113193">
    <property type="protein sequence ID" value="EAY20940.1"/>
    <property type="molecule type" value="Genomic_DNA"/>
</dbReference>
<dbReference type="InterPro" id="IPR011989">
    <property type="entry name" value="ARM-like"/>
</dbReference>
<dbReference type="VEuPathDB" id="TrichDB:TVAGG3_0530470"/>
<evidence type="ECO:0008006" key="4">
    <source>
        <dbReference type="Google" id="ProtNLM"/>
    </source>
</evidence>
<dbReference type="SMR" id="A2DEU8"/>
<dbReference type="OrthoDB" id="79603at2759"/>
<dbReference type="InParanoid" id="A2DEU8"/>
<dbReference type="AlphaFoldDB" id="A2DEU8"/>
<reference evidence="2" key="2">
    <citation type="journal article" date="2007" name="Science">
        <title>Draft genome sequence of the sexually transmitted pathogen Trichomonas vaginalis.</title>
        <authorList>
            <person name="Carlton J.M."/>
            <person name="Hirt R.P."/>
            <person name="Silva J.C."/>
            <person name="Delcher A.L."/>
            <person name="Schatz M."/>
            <person name="Zhao Q."/>
            <person name="Wortman J.R."/>
            <person name="Bidwell S.L."/>
            <person name="Alsmark U.C.M."/>
            <person name="Besteiro S."/>
            <person name="Sicheritz-Ponten T."/>
            <person name="Noel C.J."/>
            <person name="Dacks J.B."/>
            <person name="Foster P.G."/>
            <person name="Simillion C."/>
            <person name="Van de Peer Y."/>
            <person name="Miranda-Saavedra D."/>
            <person name="Barton G.J."/>
            <person name="Westrop G.D."/>
            <person name="Mueller S."/>
            <person name="Dessi D."/>
            <person name="Fiori P.L."/>
            <person name="Ren Q."/>
            <person name="Paulsen I."/>
            <person name="Zhang H."/>
            <person name="Bastida-Corcuera F.D."/>
            <person name="Simoes-Barbosa A."/>
            <person name="Brown M.T."/>
            <person name="Hayes R.D."/>
            <person name="Mukherjee M."/>
            <person name="Okumura C.Y."/>
            <person name="Schneider R."/>
            <person name="Smith A.J."/>
            <person name="Vanacova S."/>
            <person name="Villalvazo M."/>
            <person name="Haas B.J."/>
            <person name="Pertea M."/>
            <person name="Feldblyum T.V."/>
            <person name="Utterback T.R."/>
            <person name="Shu C.L."/>
            <person name="Osoegawa K."/>
            <person name="de Jong P.J."/>
            <person name="Hrdy I."/>
            <person name="Horvathova L."/>
            <person name="Zubacova Z."/>
            <person name="Dolezal P."/>
            <person name="Malik S.B."/>
            <person name="Logsdon J.M. Jr."/>
            <person name="Henze K."/>
            <person name="Gupta A."/>
            <person name="Wang C.C."/>
            <person name="Dunne R.L."/>
            <person name="Upcroft J.A."/>
            <person name="Upcroft P."/>
            <person name="White O."/>
            <person name="Salzberg S.L."/>
            <person name="Tang P."/>
            <person name="Chiu C.-H."/>
            <person name="Lee Y.-S."/>
            <person name="Embley T.M."/>
            <person name="Coombs G.H."/>
            <person name="Mottram J.C."/>
            <person name="Tachezy J."/>
            <person name="Fraser-Liggett C.M."/>
            <person name="Johnson P.J."/>
        </authorList>
    </citation>
    <scope>NUCLEOTIDE SEQUENCE [LARGE SCALE GENOMIC DNA]</scope>
    <source>
        <strain evidence="2">G3</strain>
    </source>
</reference>
<dbReference type="PANTHER" id="PTHR37743:SF1">
    <property type="entry name" value="ARM REPEAT SUPERFAMILY PROTEIN"/>
    <property type="match status" value="1"/>
</dbReference>
<name>A2DEU8_TRIV3</name>
<evidence type="ECO:0000256" key="1">
    <source>
        <dbReference type="ARBA" id="ARBA00022737"/>
    </source>
</evidence>
<evidence type="ECO:0000313" key="3">
    <source>
        <dbReference type="Proteomes" id="UP000001542"/>
    </source>
</evidence>
<sequence length="824" mass="93687">MELREASLTLGNAFDIVVKNHNKLKGSKEKVLEEACSSILLSVSEKPKSILGPICEQLTRTTSKKRRLPYLNVAVWIHEKLLQEFDNFIIKTIQDYAKNKEDRRVAMGVCILIRSLAIVSCASRLLEPLSTIIGQFTSENPSLFEMEFFNTFIFIATVKEGDYSTLKPAILCYITWFQKLHPISSVSAHRLLIELENDYTYNTMIDKLRTDIAPSSDNIKQSWTCIAAKPFDDVKNWVLLGLQLGRFEDERIRSEIANISSEKGQFSSIISVALSTNNDTIREVARSIFRFGIHGQEAAAFDPNSLSQILEQSDDLTGIALTFLSEMALANAKECLPQLFPLLSSDKPVARKNALSLLQKVVDGHVGQEIRQMICANLLPMIGDESITVRVDIPKLFSGVKPQSVVPSLIKMLGDSSEKKRSTATECLKKIMQSTEEPEDLLRVFLDTALNPSPVPLTPGSINPITKEDEKCRDRSIELVNKWAQETQGRMMLDPNPVLNRLWNDPQNSTIASFIAKASPMFDKTRLLAAVLTKLREKHETVFDGLAPLLVLQGQPVDFFLQRDVVASPLFDLLMDKPKDEISNIVHLRGDIIARFNPNFVIPQLIDRGLEEKFHLYIICRCGMIHEGEIPNYLFDEIKERFEKTKINDEMFMPYCDSLYFSEKEKYLEYAMNQTDTNLMFTMVSNAFQKFNEDDARKFIKTGKLGKLLNAKFDDEYNAAAVNALFLITFQARSEEALEPYWDQLFDIMAFFSDSKNADVRFASMKLLGALITNPAMQTHLIHVHEKFQHIVEIHTYESEDPRVRKIAQTYADMMKPQAKIQEI</sequence>
<keyword evidence="1" id="KW-0677">Repeat</keyword>
<dbReference type="KEGG" id="tva:5466496"/>